<sequence>MLVGGCAIDENPEREYNPNMKTPEQQLNMPPEPERQTEIPTSLQSEPVTEPSEKPWQTIEQIKQTLFDPHIISKKHDHEGRMATASEITRRRHESQSLRVDIGGRENTLAQIEQQTSVLSALKAEKIIVLEQRTENVLVRLKSILNIKDRSVGALETEIGSLTTEIETLVTQTEEARMELAMLRQPQENIPDPRKLLEAYYEKMETVPLTNTEKRELLKPEMLVELSTEEYIALWRRLNPHFLSHVTRQGFRDHNAMVYHSAGLQEFHNGLVSVLEDEKILRPPIAVHEGLRSRDEATVKRFLDDWVLQAENEEEAKDRLNRLLHFSFATAPKYPDQTAVHFAAQIVADGYYGGERNNESFFIYPSDILASQHHFAFNGWEKDFTQPQSETKWNDVFIWPSSVDNPGVLVDAGMVFLPETTLVDPETGSKYTSEMRTAEGEEKRVMIEDEKLISAFVK</sequence>
<accession>A0A1G2KY48</accession>
<gene>
    <name evidence="2" type="ORF">A3C92_01100</name>
</gene>
<dbReference type="Proteomes" id="UP000177177">
    <property type="component" value="Unassembled WGS sequence"/>
</dbReference>
<organism evidence="2 3">
    <name type="scientific">Candidatus Sungbacteria bacterium RIFCSPHIGHO2_02_FULL_53_17</name>
    <dbReference type="NCBI Taxonomy" id="1802275"/>
    <lineage>
        <taxon>Bacteria</taxon>
        <taxon>Candidatus Sungiibacteriota</taxon>
    </lineage>
</organism>
<reference evidence="2 3" key="1">
    <citation type="journal article" date="2016" name="Nat. Commun.">
        <title>Thousands of microbial genomes shed light on interconnected biogeochemical processes in an aquifer system.</title>
        <authorList>
            <person name="Anantharaman K."/>
            <person name="Brown C.T."/>
            <person name="Hug L.A."/>
            <person name="Sharon I."/>
            <person name="Castelle C.J."/>
            <person name="Probst A.J."/>
            <person name="Thomas B.C."/>
            <person name="Singh A."/>
            <person name="Wilkins M.J."/>
            <person name="Karaoz U."/>
            <person name="Brodie E.L."/>
            <person name="Williams K.H."/>
            <person name="Hubbard S.S."/>
            <person name="Banfield J.F."/>
        </authorList>
    </citation>
    <scope>NUCLEOTIDE SEQUENCE [LARGE SCALE GENOMIC DNA]</scope>
</reference>
<feature type="compositionally biased region" description="Polar residues" evidence="1">
    <location>
        <begin position="19"/>
        <end position="28"/>
    </location>
</feature>
<name>A0A1G2KY48_9BACT</name>
<dbReference type="EMBL" id="MHQN01000019">
    <property type="protein sequence ID" value="OHA03402.1"/>
    <property type="molecule type" value="Genomic_DNA"/>
</dbReference>
<comment type="caution">
    <text evidence="2">The sequence shown here is derived from an EMBL/GenBank/DDBJ whole genome shotgun (WGS) entry which is preliminary data.</text>
</comment>
<evidence type="ECO:0000313" key="2">
    <source>
        <dbReference type="EMBL" id="OHA03402.1"/>
    </source>
</evidence>
<dbReference type="AlphaFoldDB" id="A0A1G2KY48"/>
<protein>
    <submittedName>
        <fullName evidence="2">Uncharacterized protein</fullName>
    </submittedName>
</protein>
<proteinExistence type="predicted"/>
<feature type="region of interest" description="Disordered" evidence="1">
    <location>
        <begin position="1"/>
        <end position="54"/>
    </location>
</feature>
<evidence type="ECO:0000313" key="3">
    <source>
        <dbReference type="Proteomes" id="UP000177177"/>
    </source>
</evidence>
<feature type="compositionally biased region" description="Polar residues" evidence="1">
    <location>
        <begin position="38"/>
        <end position="47"/>
    </location>
</feature>
<evidence type="ECO:0000256" key="1">
    <source>
        <dbReference type="SAM" id="MobiDB-lite"/>
    </source>
</evidence>